<dbReference type="Gene3D" id="1.20.1250.20">
    <property type="entry name" value="MFS general substrate transporter like domains"/>
    <property type="match status" value="1"/>
</dbReference>
<organism evidence="1 2">
    <name type="scientific">Phaseolus angularis</name>
    <name type="common">Azuki bean</name>
    <name type="synonym">Vigna angularis</name>
    <dbReference type="NCBI Taxonomy" id="3914"/>
    <lineage>
        <taxon>Eukaryota</taxon>
        <taxon>Viridiplantae</taxon>
        <taxon>Streptophyta</taxon>
        <taxon>Embryophyta</taxon>
        <taxon>Tracheophyta</taxon>
        <taxon>Spermatophyta</taxon>
        <taxon>Magnoliopsida</taxon>
        <taxon>eudicotyledons</taxon>
        <taxon>Gunneridae</taxon>
        <taxon>Pentapetalae</taxon>
        <taxon>rosids</taxon>
        <taxon>fabids</taxon>
        <taxon>Fabales</taxon>
        <taxon>Fabaceae</taxon>
        <taxon>Papilionoideae</taxon>
        <taxon>50 kb inversion clade</taxon>
        <taxon>NPAAA clade</taxon>
        <taxon>indigoferoid/millettioid clade</taxon>
        <taxon>Phaseoleae</taxon>
        <taxon>Vigna</taxon>
    </lineage>
</organism>
<accession>A0A8T0LES1</accession>
<dbReference type="EMBL" id="JABFOF010000001">
    <property type="protein sequence ID" value="KAG2409981.1"/>
    <property type="molecule type" value="Genomic_DNA"/>
</dbReference>
<gene>
    <name evidence="1" type="ORF">HKW66_Vig0006460</name>
</gene>
<dbReference type="Proteomes" id="UP000743370">
    <property type="component" value="Unassembled WGS sequence"/>
</dbReference>
<dbReference type="AlphaFoldDB" id="A0A8T0LES1"/>
<comment type="caution">
    <text evidence="1">The sequence shown here is derived from an EMBL/GenBank/DDBJ whole genome shotgun (WGS) entry which is preliminary data.</text>
</comment>
<name>A0A8T0LES1_PHAAN</name>
<proteinExistence type="predicted"/>
<dbReference type="InterPro" id="IPR036259">
    <property type="entry name" value="MFS_trans_sf"/>
</dbReference>
<sequence length="144" mass="15537">MEEGCQESLSLRNLDFVDFGKKVLVASHEEEEKETEVIAAVDFRGHPVDKTKTGGWLAARLILVTYLVRDLNLPSPDSATIVTNVMGTVNLLGLVGGFLADAKLGRYLTVAISTTIAAVKSVISFHVTCVGPGSEFVNYGYHHS</sequence>
<reference evidence="1 2" key="1">
    <citation type="submission" date="2020-05" db="EMBL/GenBank/DDBJ databases">
        <title>Vigna angularis (adzuki bean) Var. LongXiaoDou No. 4 denovo assembly.</title>
        <authorList>
            <person name="Xiang H."/>
        </authorList>
    </citation>
    <scope>NUCLEOTIDE SEQUENCE [LARGE SCALE GENOMIC DNA]</scope>
    <source>
        <tissue evidence="1">Leaf</tissue>
    </source>
</reference>
<protein>
    <submittedName>
        <fullName evidence="1">Protein NRT1/ PTR FAMILY 6.4</fullName>
    </submittedName>
</protein>
<evidence type="ECO:0000313" key="1">
    <source>
        <dbReference type="EMBL" id="KAG2409981.1"/>
    </source>
</evidence>
<evidence type="ECO:0000313" key="2">
    <source>
        <dbReference type="Proteomes" id="UP000743370"/>
    </source>
</evidence>